<keyword evidence="5" id="KW-0012">Acyltransferase</keyword>
<evidence type="ECO:0000256" key="10">
    <source>
        <dbReference type="ARBA" id="ARBA00048848"/>
    </source>
</evidence>
<dbReference type="CDD" id="cd04301">
    <property type="entry name" value="NAT_SF"/>
    <property type="match status" value="1"/>
</dbReference>
<evidence type="ECO:0000256" key="7">
    <source>
        <dbReference type="ARBA" id="ARBA00026111"/>
    </source>
</evidence>
<dbReference type="Proteomes" id="UP000549394">
    <property type="component" value="Unassembled WGS sequence"/>
</dbReference>
<name>A0A7I8VMI1_9ANNE</name>
<keyword evidence="2" id="KW-0808">Transferase</keyword>
<dbReference type="EC" id="2.3.1.259" evidence="7"/>
<dbReference type="EMBL" id="CAJFCJ010000006">
    <property type="protein sequence ID" value="CAD5116539.1"/>
    <property type="molecule type" value="Genomic_DNA"/>
</dbReference>
<comment type="caution">
    <text evidence="12">The sequence shown here is derived from an EMBL/GenBank/DDBJ whole genome shotgun (WGS) entry which is preliminary data.</text>
</comment>
<feature type="domain" description="N-acetyltransferase" evidence="11">
    <location>
        <begin position="11"/>
        <end position="114"/>
    </location>
</feature>
<dbReference type="PANTHER" id="PTHR14744:SF15">
    <property type="entry name" value="N-ALPHA-ACETYLTRANSFERASE 60"/>
    <property type="match status" value="1"/>
</dbReference>
<evidence type="ECO:0000313" key="12">
    <source>
        <dbReference type="EMBL" id="CAD5116539.1"/>
    </source>
</evidence>
<comment type="catalytic activity">
    <reaction evidence="9">
        <text>L-lysyl-[protein] + acetyl-CoA = N(6)-acetyl-L-lysyl-[protein] + CoA + H(+)</text>
        <dbReference type="Rhea" id="RHEA:45948"/>
        <dbReference type="Rhea" id="RHEA-COMP:9752"/>
        <dbReference type="Rhea" id="RHEA-COMP:10731"/>
        <dbReference type="ChEBI" id="CHEBI:15378"/>
        <dbReference type="ChEBI" id="CHEBI:29969"/>
        <dbReference type="ChEBI" id="CHEBI:57287"/>
        <dbReference type="ChEBI" id="CHEBI:57288"/>
        <dbReference type="ChEBI" id="CHEBI:61930"/>
        <dbReference type="EC" id="2.3.1.48"/>
    </reaction>
</comment>
<evidence type="ECO:0000256" key="6">
    <source>
        <dbReference type="ARBA" id="ARBA00025774"/>
    </source>
</evidence>
<dbReference type="SUPFAM" id="SSF55729">
    <property type="entry name" value="Acyl-CoA N-acyltransferases (Nat)"/>
    <property type="match status" value="1"/>
</dbReference>
<protein>
    <recommendedName>
        <fullName evidence="8">N-alpha-acetyltransferase 60</fullName>
        <ecNumber evidence="7">2.3.1.259</ecNumber>
        <ecNumber evidence="1">2.3.1.48</ecNumber>
    </recommendedName>
</protein>
<dbReference type="OrthoDB" id="47017at2759"/>
<dbReference type="PANTHER" id="PTHR14744">
    <property type="entry name" value="N-ALPHA-ACETYLTRANSFERASE 60"/>
    <property type="match status" value="1"/>
</dbReference>
<evidence type="ECO:0000256" key="8">
    <source>
        <dbReference type="ARBA" id="ARBA00026144"/>
    </source>
</evidence>
<reference evidence="12 13" key="1">
    <citation type="submission" date="2020-08" db="EMBL/GenBank/DDBJ databases">
        <authorList>
            <person name="Hejnol A."/>
        </authorList>
    </citation>
    <scope>NUCLEOTIDE SEQUENCE [LARGE SCALE GENOMIC DNA]</scope>
</reference>
<evidence type="ECO:0000256" key="1">
    <source>
        <dbReference type="ARBA" id="ARBA00013184"/>
    </source>
</evidence>
<evidence type="ECO:0000313" key="13">
    <source>
        <dbReference type="Proteomes" id="UP000549394"/>
    </source>
</evidence>
<evidence type="ECO:0000256" key="5">
    <source>
        <dbReference type="ARBA" id="ARBA00023315"/>
    </source>
</evidence>
<evidence type="ECO:0000256" key="2">
    <source>
        <dbReference type="ARBA" id="ARBA00022679"/>
    </source>
</evidence>
<dbReference type="Gene3D" id="3.40.630.30">
    <property type="match status" value="1"/>
</dbReference>
<gene>
    <name evidence="12" type="ORF">DGYR_LOCUS5149</name>
</gene>
<dbReference type="GO" id="GO:0120518">
    <property type="term" value="F:protein N-terminal-methionine acetyltransferase activity"/>
    <property type="evidence" value="ECO:0007669"/>
    <property type="project" value="UniProtKB-EC"/>
</dbReference>
<dbReference type="GO" id="GO:0000139">
    <property type="term" value="C:Golgi membrane"/>
    <property type="evidence" value="ECO:0007669"/>
    <property type="project" value="TreeGrafter"/>
</dbReference>
<keyword evidence="13" id="KW-1185">Reference proteome</keyword>
<evidence type="ECO:0000259" key="11">
    <source>
        <dbReference type="PROSITE" id="PS51186"/>
    </source>
</evidence>
<sequence>MEMPSDWTRCIQFRLLTPSDVPVLKVLCADWFPIRYPDSWYKDITGDPRFHSLAATYCGSIIGFIVSEVKPKHKCSKEDSKILSWQFNNRTDVAYILSLGVIRELRGHGIGNIL</sequence>
<dbReference type="InterPro" id="IPR045141">
    <property type="entry name" value="NAA60-like"/>
</dbReference>
<dbReference type="PROSITE" id="PS51186">
    <property type="entry name" value="GNAT"/>
    <property type="match status" value="1"/>
</dbReference>
<proteinExistence type="inferred from homology"/>
<dbReference type="InterPro" id="IPR000182">
    <property type="entry name" value="GNAT_dom"/>
</dbReference>
<accession>A0A7I8VMI1</accession>
<keyword evidence="4" id="KW-0156">Chromatin regulator</keyword>
<comment type="similarity">
    <text evidence="6">Belongs to the acetyltransferase family. NAA60 subfamily.</text>
</comment>
<dbReference type="AlphaFoldDB" id="A0A7I8VMI1"/>
<dbReference type="EC" id="2.3.1.48" evidence="1"/>
<dbReference type="GO" id="GO:0007059">
    <property type="term" value="P:chromosome segregation"/>
    <property type="evidence" value="ECO:0007669"/>
    <property type="project" value="UniProtKB-KW"/>
</dbReference>
<dbReference type="GO" id="GO:0004402">
    <property type="term" value="F:histone acetyltransferase activity"/>
    <property type="evidence" value="ECO:0007669"/>
    <property type="project" value="TreeGrafter"/>
</dbReference>
<keyword evidence="3" id="KW-0159">Chromosome partition</keyword>
<comment type="catalytic activity">
    <reaction evidence="10">
        <text>N-terminal L-methionyl-[transmembrane protein] + acetyl-CoA = N-terminal N(alpha)-acetyl-L-methionyl-[transmembrane protein] + CoA + H(+)</text>
        <dbReference type="Rhea" id="RHEA:50604"/>
        <dbReference type="Rhea" id="RHEA-COMP:12745"/>
        <dbReference type="Rhea" id="RHEA-COMP:12746"/>
        <dbReference type="ChEBI" id="CHEBI:15378"/>
        <dbReference type="ChEBI" id="CHEBI:57287"/>
        <dbReference type="ChEBI" id="CHEBI:57288"/>
        <dbReference type="ChEBI" id="CHEBI:64731"/>
        <dbReference type="ChEBI" id="CHEBI:133414"/>
        <dbReference type="EC" id="2.3.1.259"/>
    </reaction>
</comment>
<dbReference type="InterPro" id="IPR016181">
    <property type="entry name" value="Acyl_CoA_acyltransferase"/>
</dbReference>
<evidence type="ECO:0000256" key="3">
    <source>
        <dbReference type="ARBA" id="ARBA00022829"/>
    </source>
</evidence>
<organism evidence="12 13">
    <name type="scientific">Dimorphilus gyrociliatus</name>
    <dbReference type="NCBI Taxonomy" id="2664684"/>
    <lineage>
        <taxon>Eukaryota</taxon>
        <taxon>Metazoa</taxon>
        <taxon>Spiralia</taxon>
        <taxon>Lophotrochozoa</taxon>
        <taxon>Annelida</taxon>
        <taxon>Polychaeta</taxon>
        <taxon>Polychaeta incertae sedis</taxon>
        <taxon>Dinophilidae</taxon>
        <taxon>Dimorphilus</taxon>
    </lineage>
</organism>
<dbReference type="Pfam" id="PF00583">
    <property type="entry name" value="Acetyltransf_1"/>
    <property type="match status" value="1"/>
</dbReference>
<evidence type="ECO:0000256" key="9">
    <source>
        <dbReference type="ARBA" id="ARBA00048017"/>
    </source>
</evidence>
<evidence type="ECO:0000256" key="4">
    <source>
        <dbReference type="ARBA" id="ARBA00022853"/>
    </source>
</evidence>